<name>A0A0D8B7P7_9ACTN</name>
<dbReference type="InterPro" id="IPR053153">
    <property type="entry name" value="APC_K+_Transporter"/>
</dbReference>
<evidence type="ECO:0000256" key="3">
    <source>
        <dbReference type="ARBA" id="ARBA00022989"/>
    </source>
</evidence>
<dbReference type="GO" id="GO:0022857">
    <property type="term" value="F:transmembrane transporter activity"/>
    <property type="evidence" value="ECO:0007669"/>
    <property type="project" value="InterPro"/>
</dbReference>
<keyword evidence="7" id="KW-1185">Reference proteome</keyword>
<evidence type="ECO:0000313" key="7">
    <source>
        <dbReference type="Proteomes" id="UP000032545"/>
    </source>
</evidence>
<protein>
    <submittedName>
        <fullName evidence="6">Amino acid/polyamine/organocation transporter, APC superfamily</fullName>
    </submittedName>
</protein>
<feature type="transmembrane region" description="Helical" evidence="5">
    <location>
        <begin position="137"/>
        <end position="158"/>
    </location>
</feature>
<comment type="subcellular location">
    <subcellularLocation>
        <location evidence="1">Membrane</location>
        <topology evidence="1">Multi-pass membrane protein</topology>
    </subcellularLocation>
</comment>
<dbReference type="AlphaFoldDB" id="A0A0D8B7P7"/>
<feature type="transmembrane region" description="Helical" evidence="5">
    <location>
        <begin position="473"/>
        <end position="491"/>
    </location>
</feature>
<dbReference type="Proteomes" id="UP000032545">
    <property type="component" value="Unassembled WGS sequence"/>
</dbReference>
<dbReference type="OrthoDB" id="9759676at2"/>
<feature type="transmembrane region" description="Helical" evidence="5">
    <location>
        <begin position="449"/>
        <end position="467"/>
    </location>
</feature>
<feature type="transmembrane region" description="Helical" evidence="5">
    <location>
        <begin position="109"/>
        <end position="131"/>
    </location>
</feature>
<dbReference type="Gene3D" id="1.20.1740.10">
    <property type="entry name" value="Amino acid/polyamine transporter I"/>
    <property type="match status" value="1"/>
</dbReference>
<accession>A0A0D8B7P7</accession>
<reference evidence="6 7" key="2">
    <citation type="journal article" date="2016" name="Genome Announc.">
        <title>Permanent Draft Genome Sequences for Two Variants of Frankia sp. Strain CpI1, the First Frankia Strain Isolated from Root Nodules of Comptonia peregrina.</title>
        <authorList>
            <person name="Oshone R."/>
            <person name="Hurst S.G.IV."/>
            <person name="Abebe-Akele F."/>
            <person name="Simpson S."/>
            <person name="Morris K."/>
            <person name="Thomas W.K."/>
            <person name="Tisa L.S."/>
        </authorList>
    </citation>
    <scope>NUCLEOTIDE SEQUENCE [LARGE SCALE GENOMIC DNA]</scope>
    <source>
        <strain evidence="7">CpI1-S</strain>
    </source>
</reference>
<organism evidence="6 7">
    <name type="scientific">Frankia torreyi</name>
    <dbReference type="NCBI Taxonomy" id="1856"/>
    <lineage>
        <taxon>Bacteria</taxon>
        <taxon>Bacillati</taxon>
        <taxon>Actinomycetota</taxon>
        <taxon>Actinomycetes</taxon>
        <taxon>Frankiales</taxon>
        <taxon>Frankiaceae</taxon>
        <taxon>Frankia</taxon>
    </lineage>
</organism>
<feature type="transmembrane region" description="Helical" evidence="5">
    <location>
        <begin position="390"/>
        <end position="411"/>
    </location>
</feature>
<feature type="transmembrane region" description="Helical" evidence="5">
    <location>
        <begin position="216"/>
        <end position="237"/>
    </location>
</feature>
<evidence type="ECO:0000256" key="1">
    <source>
        <dbReference type="ARBA" id="ARBA00004141"/>
    </source>
</evidence>
<evidence type="ECO:0000256" key="5">
    <source>
        <dbReference type="SAM" id="Phobius"/>
    </source>
</evidence>
<feature type="transmembrane region" description="Helical" evidence="5">
    <location>
        <begin position="170"/>
        <end position="191"/>
    </location>
</feature>
<feature type="transmembrane region" description="Helical" evidence="5">
    <location>
        <begin position="258"/>
        <end position="279"/>
    </location>
</feature>
<dbReference type="PANTHER" id="PTHR47704:SF1">
    <property type="entry name" value="POTASSIUM TRANSPORTER KIMA"/>
    <property type="match status" value="1"/>
</dbReference>
<reference evidence="7" key="1">
    <citation type="submission" date="2015-02" db="EMBL/GenBank/DDBJ databases">
        <title>Draft Genome of Frankia sp. CpI1-S.</title>
        <authorList>
            <person name="Oshone R.T."/>
            <person name="Ngom M."/>
            <person name="Ghodhbane-Gtari F."/>
            <person name="Gtari M."/>
            <person name="Morris K."/>
            <person name="Thomas K."/>
            <person name="Sen A."/>
            <person name="Tisa L.S."/>
        </authorList>
    </citation>
    <scope>NUCLEOTIDE SEQUENCE [LARGE SCALE GENOMIC DNA]</scope>
    <source>
        <strain evidence="7">CpI1-S</strain>
    </source>
</reference>
<keyword evidence="2 5" id="KW-0812">Transmembrane</keyword>
<comment type="caution">
    <text evidence="6">The sequence shown here is derived from an EMBL/GenBank/DDBJ whole genome shotgun (WGS) entry which is preliminary data.</text>
</comment>
<dbReference type="Pfam" id="PF13520">
    <property type="entry name" value="AA_permease_2"/>
    <property type="match status" value="1"/>
</dbReference>
<feature type="transmembrane region" description="Helical" evidence="5">
    <location>
        <begin position="318"/>
        <end position="343"/>
    </location>
</feature>
<evidence type="ECO:0000313" key="6">
    <source>
        <dbReference type="EMBL" id="KJE19959.1"/>
    </source>
</evidence>
<keyword evidence="3 5" id="KW-1133">Transmembrane helix</keyword>
<feature type="transmembrane region" description="Helical" evidence="5">
    <location>
        <begin position="364"/>
        <end position="384"/>
    </location>
</feature>
<keyword evidence="4 5" id="KW-0472">Membrane</keyword>
<dbReference type="EMBL" id="JYFN01000077">
    <property type="protein sequence ID" value="KJE19959.1"/>
    <property type="molecule type" value="Genomic_DNA"/>
</dbReference>
<dbReference type="PANTHER" id="PTHR47704">
    <property type="entry name" value="POTASSIUM TRANSPORTER KIMA"/>
    <property type="match status" value="1"/>
</dbReference>
<dbReference type="RefSeq" id="WP_044888204.1">
    <property type="nucleotide sequence ID" value="NZ_JYFN01000077.1"/>
</dbReference>
<evidence type="ECO:0000256" key="2">
    <source>
        <dbReference type="ARBA" id="ARBA00022692"/>
    </source>
</evidence>
<dbReference type="GO" id="GO:0016020">
    <property type="term" value="C:membrane"/>
    <property type="evidence" value="ECO:0007669"/>
    <property type="project" value="UniProtKB-SubCell"/>
</dbReference>
<feature type="transmembrane region" description="Helical" evidence="5">
    <location>
        <begin position="63"/>
        <end position="82"/>
    </location>
</feature>
<dbReference type="PATRIC" id="fig|1502723.3.peg.6389"/>
<dbReference type="InterPro" id="IPR002293">
    <property type="entry name" value="AA/rel_permease1"/>
</dbReference>
<gene>
    <name evidence="6" type="ORF">FF36_05768</name>
</gene>
<evidence type="ECO:0000256" key="4">
    <source>
        <dbReference type="ARBA" id="ARBA00023136"/>
    </source>
</evidence>
<proteinExistence type="predicted"/>
<sequence length="663" mass="70587">MAGDVARRLLVGRPMRSERLAETELPKWLALPVFCSDPLSSVAYATESILVALAAGGLTLYHVSPYIAAGVALTLLVVVTSYRQTVHAYPNGGGAYVVASENLGRTAGLAAASALLVDYVLTVAVSVAAGVGNIVSAAPGLAGDALPIALGFVSLLMLMNLRGVQESGRIFAIPTYGFVLGIYVMFAWAAYKGLAGQPMRAETAGYRLRATSSTSGVLAVLLILRAFANGCTALTGVEAISNGVPAFRRPKSRNAAATLSAMAALAVTMFVGITILALVSDVHMADSPADYVGLRPGTEVPTAISQIGAAVFGKTFFFYWNTVFTAGILILAANTAFNGFPALASILARDRFLPRQLYNRGDRLVFSNGIVLLAVAAGLLLAAFDADTQSLIHLYIIGVFVSFTLSQAGMVRHWQRALAAPERASAGGAAGGGEGSDAAARRRTRRSQAINAVGATVTALVLVIVLASKFLEGAWIVVVAMPLLFALMTGIRRHYDRVTETLHVPDQVRLVRPSRNHVIVLVSRLHMPTVRALSYARALAPSELEAVTVAVSREEAQALLEDWESHGVDVPLRILDSPFREITRPVLGHVRSLRRAGPRDVVTVVIPEYVVTHWWQHLLHNQSALRIKARLLFQPGVVVISVPWRIDRPPPDAASPVVLDRSG</sequence>